<organism evidence="1 2">
    <name type="scientific">Spinacia oleracea</name>
    <name type="common">Spinach</name>
    <dbReference type="NCBI Taxonomy" id="3562"/>
    <lineage>
        <taxon>Eukaryota</taxon>
        <taxon>Viridiplantae</taxon>
        <taxon>Streptophyta</taxon>
        <taxon>Embryophyta</taxon>
        <taxon>Tracheophyta</taxon>
        <taxon>Spermatophyta</taxon>
        <taxon>Magnoliopsida</taxon>
        <taxon>eudicotyledons</taxon>
        <taxon>Gunneridae</taxon>
        <taxon>Pentapetalae</taxon>
        <taxon>Caryophyllales</taxon>
        <taxon>Chenopodiaceae</taxon>
        <taxon>Chenopodioideae</taxon>
        <taxon>Anserineae</taxon>
        <taxon>Spinacia</taxon>
    </lineage>
</organism>
<dbReference type="GeneID" id="130471416"/>
<gene>
    <name evidence="2" type="primary">LOC130471416</name>
</gene>
<evidence type="ECO:0000313" key="1">
    <source>
        <dbReference type="Proteomes" id="UP000813463"/>
    </source>
</evidence>
<protein>
    <recommendedName>
        <fullName evidence="3">FAR1 domain-containing protein</fullName>
    </recommendedName>
</protein>
<name>A0ABM3RPJ1_SPIOL</name>
<keyword evidence="1" id="KW-1185">Reference proteome</keyword>
<accession>A0ABM3RPJ1</accession>
<evidence type="ECO:0000313" key="2">
    <source>
        <dbReference type="RefSeq" id="XP_056697505.1"/>
    </source>
</evidence>
<sequence length="144" mass="16420">MVEDDGRRTTIVHEDPFKDYGGDGIKYSSYLETNQSFDTRNAAFEWANDIAILHGFEIITISHKKNGGGTLRLYFKGKRGGQYKSTCKYLEMANRENTKTKACKCPFTIKATEVSGSYQWIISTYSDVRGTHNHKLEVYKCRGI</sequence>
<proteinExistence type="predicted"/>
<dbReference type="Proteomes" id="UP000813463">
    <property type="component" value="Chromosome 4"/>
</dbReference>
<evidence type="ECO:0008006" key="3">
    <source>
        <dbReference type="Google" id="ProtNLM"/>
    </source>
</evidence>
<reference evidence="2" key="2">
    <citation type="submission" date="2025-08" db="UniProtKB">
        <authorList>
            <consortium name="RefSeq"/>
        </authorList>
    </citation>
    <scope>IDENTIFICATION</scope>
    <source>
        <tissue evidence="2">Leaf</tissue>
    </source>
</reference>
<dbReference type="RefSeq" id="XP_056697505.1">
    <property type="nucleotide sequence ID" value="XM_056841527.1"/>
</dbReference>
<reference evidence="1" key="1">
    <citation type="journal article" date="2021" name="Nat. Commun.">
        <title>Genomic analyses provide insights into spinach domestication and the genetic basis of agronomic traits.</title>
        <authorList>
            <person name="Cai X."/>
            <person name="Sun X."/>
            <person name="Xu C."/>
            <person name="Sun H."/>
            <person name="Wang X."/>
            <person name="Ge C."/>
            <person name="Zhang Z."/>
            <person name="Wang Q."/>
            <person name="Fei Z."/>
            <person name="Jiao C."/>
            <person name="Wang Q."/>
        </authorList>
    </citation>
    <scope>NUCLEOTIDE SEQUENCE [LARGE SCALE GENOMIC DNA]</scope>
    <source>
        <strain evidence="1">cv. Varoflay</strain>
    </source>
</reference>